<keyword evidence="1" id="KW-0812">Transmembrane</keyword>
<protein>
    <submittedName>
        <fullName evidence="2">Cation/multidrug efflux pump</fullName>
    </submittedName>
</protein>
<dbReference type="GO" id="GO:0005886">
    <property type="term" value="C:plasma membrane"/>
    <property type="evidence" value="ECO:0007669"/>
    <property type="project" value="TreeGrafter"/>
</dbReference>
<keyword evidence="1" id="KW-1133">Transmembrane helix</keyword>
<dbReference type="Gene3D" id="3.30.70.1320">
    <property type="entry name" value="Multidrug efflux transporter AcrB pore domain like"/>
    <property type="match status" value="1"/>
</dbReference>
<dbReference type="PANTHER" id="PTHR32063:SF0">
    <property type="entry name" value="SWARMING MOTILITY PROTEIN SWRC"/>
    <property type="match status" value="1"/>
</dbReference>
<reference evidence="3" key="1">
    <citation type="submission" date="2012-06" db="EMBL/GenBank/DDBJ databases">
        <title>The complete genome of Flexibacter litoralis DSM 6794.</title>
        <authorList>
            <person name="Lucas S."/>
            <person name="Copeland A."/>
            <person name="Lapidus A."/>
            <person name="Glavina del Rio T."/>
            <person name="Dalin E."/>
            <person name="Tice H."/>
            <person name="Bruce D."/>
            <person name="Goodwin L."/>
            <person name="Pitluck S."/>
            <person name="Peters L."/>
            <person name="Ovchinnikova G."/>
            <person name="Lu M."/>
            <person name="Kyrpides N."/>
            <person name="Mavromatis K."/>
            <person name="Ivanova N."/>
            <person name="Brettin T."/>
            <person name="Detter J.C."/>
            <person name="Han C."/>
            <person name="Larimer F."/>
            <person name="Land M."/>
            <person name="Hauser L."/>
            <person name="Markowitz V."/>
            <person name="Cheng J.-F."/>
            <person name="Hugenholtz P."/>
            <person name="Woyke T."/>
            <person name="Wu D."/>
            <person name="Spring S."/>
            <person name="Lang E."/>
            <person name="Kopitz M."/>
            <person name="Brambilla E."/>
            <person name="Klenk H.-P."/>
            <person name="Eisen J.A."/>
        </authorList>
    </citation>
    <scope>NUCLEOTIDE SEQUENCE [LARGE SCALE GENOMIC DNA]</scope>
    <source>
        <strain evidence="3">ATCC 23117 / DSM 6794 / NBRC 15988 / NCIMB 1366 / Sio-4</strain>
    </source>
</reference>
<evidence type="ECO:0000313" key="3">
    <source>
        <dbReference type="Proteomes" id="UP000006054"/>
    </source>
</evidence>
<gene>
    <name evidence="2" type="ordered locus">Fleli_2944</name>
</gene>
<feature type="transmembrane region" description="Helical" evidence="1">
    <location>
        <begin position="930"/>
        <end position="953"/>
    </location>
</feature>
<dbReference type="Proteomes" id="UP000006054">
    <property type="component" value="Chromosome"/>
</dbReference>
<dbReference type="InterPro" id="IPR001036">
    <property type="entry name" value="Acrflvin-R"/>
</dbReference>
<sequence length="1058" mass="122254">MNSFLSPFRIVLCFLVFALLGIFVIPFLKVELNPSPKLHSLTVRFSLSNSSPEIVENQATAPLENTLSSITNLKEINSISNYNQGQITLKFDKETDLQLKKFEVSMLIRQIYPTLISSLSYPLVEVSDGSNKQEKTPSLTYSINAPFSAFEIKNKLESTIKPYFSSISEIEEVEIKTPSNQILKIKYNQDKLNTYNLSEQKLKNQLQTIIETSYLGFYPSTNNTTNFWVQVPPSFSVSDLDNLILSQKPLIRFSDVATSDFEEDIPTSFYRINGKQAITLLFFVRSEANKIKVVNEIKSKLESLNLPKEYQVFKEYDETEYLEKELDKTYKRAFLSVLILCFFILLLERNIKYLFVLLSSLVVNILITVLFAYFLKINIHLYSLAGIAISFGLILDNAIVMLNELHYNYKNKNSNTTIKKQTITNLFLALFAASLTTISALLLIFFLPEEDQKNLLDFAAIVALTIFVSLPIALWFTPSLYSLLFKNSRQLPSYSKSIFKYKKKRFTFCIFKGYIFIIEFLRRFKKAVIFGLILLFGTPIFLLPSKIETSTFYTNFYNQTIGSKLYQEEIRPHSDAYLGGMLRLFVRYAYEKFSYREAEQVQLYIQAKMPKGTTILQMNEALKTVEDFLKHENSANQNIAKFVTQIYTRQGRIIISFSEKEEKTNYPIQLKNKIIARSIDLDGVKWNIYGVGHQGFSTPDQTKLTSFRVQLKGYNYLQVEQEANKLAQKLLAHKRIQEVNINERNSYFEKSDKIFFLNPKLKKLAYQNQSIFDLNNFLEQKTPSAYSEMYLPYQNGFIPTKIEDEKANSFSLYDLKNGNLKNSEIQIPFSTFSTLQTQVSANSIYKENRQYLRIVGYDYFGSEHFGQAHLDKTLKEFEPTLPLGYSFKQLENNFYFSPEKVQKQYGLLGILMLLIFFICSILFESLRQAFLILCVVPLSFIGIFITFGEFQIYFDQGGYASFVLVGGLCVNASIFIINDYNFLKKQRNNRNAFYKATFKKIFPILLTVISTFLGLTPFLWEGQSEIFWFSLAAGTTGGLIFSLFCVFFVLPIFFIKEK</sequence>
<feature type="transmembrane region" description="Helical" evidence="1">
    <location>
        <begin position="1026"/>
        <end position="1055"/>
    </location>
</feature>
<dbReference type="RefSeq" id="WP_014798725.1">
    <property type="nucleotide sequence ID" value="NC_018018.1"/>
</dbReference>
<keyword evidence="1" id="KW-0472">Membrane</keyword>
<feature type="transmembrane region" description="Helical" evidence="1">
    <location>
        <begin position="458"/>
        <end position="484"/>
    </location>
</feature>
<feature type="transmembrane region" description="Helical" evidence="1">
    <location>
        <begin position="381"/>
        <end position="402"/>
    </location>
</feature>
<dbReference type="Gene3D" id="3.30.70.1440">
    <property type="entry name" value="Multidrug efflux transporter AcrB pore domain"/>
    <property type="match status" value="1"/>
</dbReference>
<evidence type="ECO:0000256" key="1">
    <source>
        <dbReference type="SAM" id="Phobius"/>
    </source>
</evidence>
<feature type="transmembrane region" description="Helical" evidence="1">
    <location>
        <begin position="527"/>
        <end position="545"/>
    </location>
</feature>
<dbReference type="OrthoDB" id="9809409at2"/>
<dbReference type="EMBL" id="CP003345">
    <property type="protein sequence ID" value="AFM05291.1"/>
    <property type="molecule type" value="Genomic_DNA"/>
</dbReference>
<accession>I4AMV6</accession>
<dbReference type="Gene3D" id="1.20.1640.10">
    <property type="entry name" value="Multidrug efflux transporter AcrB transmembrane domain"/>
    <property type="match status" value="3"/>
</dbReference>
<keyword evidence="3" id="KW-1185">Reference proteome</keyword>
<dbReference type="STRING" id="880071.Fleli_2944"/>
<proteinExistence type="predicted"/>
<evidence type="ECO:0000313" key="2">
    <source>
        <dbReference type="EMBL" id="AFM05291.1"/>
    </source>
</evidence>
<dbReference type="SUPFAM" id="SSF82714">
    <property type="entry name" value="Multidrug efflux transporter AcrB TolC docking domain, DN and DC subdomains"/>
    <property type="match status" value="1"/>
</dbReference>
<dbReference type="HOGENOM" id="CLU_002755_0_2_10"/>
<name>I4AMV6_BERLS</name>
<dbReference type="PRINTS" id="PR00702">
    <property type="entry name" value="ACRIFLAVINRP"/>
</dbReference>
<dbReference type="InterPro" id="IPR027463">
    <property type="entry name" value="AcrB_DN_DC_subdom"/>
</dbReference>
<dbReference type="SUPFAM" id="SSF82693">
    <property type="entry name" value="Multidrug efflux transporter AcrB pore domain, PN1, PN2, PC1 and PC2 subdomains"/>
    <property type="match status" value="2"/>
</dbReference>
<feature type="transmembrane region" description="Helical" evidence="1">
    <location>
        <begin position="329"/>
        <end position="347"/>
    </location>
</feature>
<feature type="transmembrane region" description="Helical" evidence="1">
    <location>
        <begin position="423"/>
        <end position="446"/>
    </location>
</feature>
<feature type="transmembrane region" description="Helical" evidence="1">
    <location>
        <begin position="959"/>
        <end position="980"/>
    </location>
</feature>
<dbReference type="Gene3D" id="3.30.2090.10">
    <property type="entry name" value="Multidrug efflux transporter AcrB TolC docking domain, DN and DC subdomains"/>
    <property type="match status" value="2"/>
</dbReference>
<dbReference type="Gene3D" id="3.30.70.1430">
    <property type="entry name" value="Multidrug efflux transporter AcrB pore domain"/>
    <property type="match status" value="2"/>
</dbReference>
<feature type="transmembrane region" description="Helical" evidence="1">
    <location>
        <begin position="7"/>
        <end position="28"/>
    </location>
</feature>
<organism evidence="2 3">
    <name type="scientific">Bernardetia litoralis (strain ATCC 23117 / DSM 6794 / NBRC 15988 / NCIMB 1366 / Fx l1 / Sio-4)</name>
    <name type="common">Flexibacter litoralis</name>
    <dbReference type="NCBI Taxonomy" id="880071"/>
    <lineage>
        <taxon>Bacteria</taxon>
        <taxon>Pseudomonadati</taxon>
        <taxon>Bacteroidota</taxon>
        <taxon>Cytophagia</taxon>
        <taxon>Cytophagales</taxon>
        <taxon>Bernardetiaceae</taxon>
        <taxon>Bernardetia</taxon>
    </lineage>
</organism>
<feature type="transmembrane region" description="Helical" evidence="1">
    <location>
        <begin position="1001"/>
        <end position="1020"/>
    </location>
</feature>
<feature type="transmembrane region" description="Helical" evidence="1">
    <location>
        <begin position="905"/>
        <end position="923"/>
    </location>
</feature>
<dbReference type="GO" id="GO:0042910">
    <property type="term" value="F:xenobiotic transmembrane transporter activity"/>
    <property type="evidence" value="ECO:0007669"/>
    <property type="project" value="TreeGrafter"/>
</dbReference>
<dbReference type="AlphaFoldDB" id="I4AMV6"/>
<dbReference type="SUPFAM" id="SSF82866">
    <property type="entry name" value="Multidrug efflux transporter AcrB transmembrane domain"/>
    <property type="match status" value="2"/>
</dbReference>
<feature type="transmembrane region" description="Helical" evidence="1">
    <location>
        <begin position="354"/>
        <end position="375"/>
    </location>
</feature>
<dbReference type="PANTHER" id="PTHR32063">
    <property type="match status" value="1"/>
</dbReference>
<dbReference type="KEGG" id="fli:Fleli_2944"/>
<dbReference type="eggNOG" id="COG0841">
    <property type="taxonomic scope" value="Bacteria"/>
</dbReference>
<dbReference type="Pfam" id="PF00873">
    <property type="entry name" value="ACR_tran"/>
    <property type="match status" value="2"/>
</dbReference>